<proteinExistence type="predicted"/>
<protein>
    <submittedName>
        <fullName evidence="1">Uncharacterized protein</fullName>
    </submittedName>
</protein>
<gene>
    <name evidence="1" type="ORF">MNB_SV-13-2010</name>
</gene>
<sequence>MSNKNDEKAFSLLEKAVYKAQDALAETKQFQAFLMLLTDTSEIEVYENEIKESTQSYEALEKILKERIKKGDIDIMILAVDTQIPDKVAKGVDIGIRLHLEEKSQRNNKIGGRFLYVPYELCQAPNTALYVKLHAPLPIGFPAEYIV</sequence>
<reference evidence="1" key="1">
    <citation type="submission" date="2016-10" db="EMBL/GenBank/DDBJ databases">
        <authorList>
            <person name="de Groot N.N."/>
        </authorList>
    </citation>
    <scope>NUCLEOTIDE SEQUENCE</scope>
</reference>
<accession>A0A1W1D0G0</accession>
<name>A0A1W1D0G0_9ZZZZ</name>
<dbReference type="AlphaFoldDB" id="A0A1W1D0G0"/>
<organism evidence="1">
    <name type="scientific">hydrothermal vent metagenome</name>
    <dbReference type="NCBI Taxonomy" id="652676"/>
    <lineage>
        <taxon>unclassified sequences</taxon>
        <taxon>metagenomes</taxon>
        <taxon>ecological metagenomes</taxon>
    </lineage>
</organism>
<dbReference type="EMBL" id="FPHM01000234">
    <property type="protein sequence ID" value="SFV71361.1"/>
    <property type="molecule type" value="Genomic_DNA"/>
</dbReference>
<evidence type="ECO:0000313" key="1">
    <source>
        <dbReference type="EMBL" id="SFV71361.1"/>
    </source>
</evidence>